<dbReference type="NCBIfam" id="NF033559">
    <property type="entry name" value="transpos_IS1634"/>
    <property type="match status" value="1"/>
</dbReference>
<gene>
    <name evidence="4" type="ORF">C6Y40_08770</name>
    <name evidence="3" type="ORF">C6Y40_10585</name>
    <name evidence="2" type="ORF">C6Y40_19255</name>
</gene>
<dbReference type="Pfam" id="PF14104">
    <property type="entry name" value="DUF4277"/>
    <property type="match status" value="1"/>
</dbReference>
<dbReference type="EMBL" id="PVNP01000080">
    <property type="protein sequence ID" value="PRO73953.1"/>
    <property type="molecule type" value="Genomic_DNA"/>
</dbReference>
<reference evidence="5" key="2">
    <citation type="journal article" date="2020" name="Int. J. Syst. Evol. Microbiol.">
        <title>Alteromonas alba sp. nov., a marine bacterium isolated from the seawater of the West Pacific Ocean.</title>
        <authorList>
            <person name="Sun C."/>
            <person name="Wu Y.-H."/>
            <person name="Xamxidin M."/>
            <person name="Cheng H."/>
            <person name="Xu X.-W."/>
        </authorList>
    </citation>
    <scope>NUCLEOTIDE SEQUENCE [LARGE SCALE GENOMIC DNA]</scope>
    <source>
        <strain evidence="5">190</strain>
    </source>
</reference>
<dbReference type="PANTHER" id="PTHR34614">
    <property type="match status" value="1"/>
</dbReference>
<dbReference type="RefSeq" id="WP_146129531.1">
    <property type="nucleotide sequence ID" value="NZ_PVNP01000080.1"/>
</dbReference>
<protein>
    <submittedName>
        <fullName evidence="2">IS1634 family transposase</fullName>
    </submittedName>
</protein>
<evidence type="ECO:0000313" key="2">
    <source>
        <dbReference type="EMBL" id="PRO71954.1"/>
    </source>
</evidence>
<dbReference type="EMBL" id="PVNP01000099">
    <property type="protein sequence ID" value="PRO73614.1"/>
    <property type="molecule type" value="Genomic_DNA"/>
</dbReference>
<feature type="non-terminal residue" evidence="2">
    <location>
        <position position="266"/>
    </location>
</feature>
<dbReference type="Proteomes" id="UP000238949">
    <property type="component" value="Unassembled WGS sequence"/>
</dbReference>
<accession>A0A2S9V6A9</accession>
<organism evidence="2 5">
    <name type="scientific">Alteromonas alba</name>
    <dbReference type="NCBI Taxonomy" id="2079529"/>
    <lineage>
        <taxon>Bacteria</taxon>
        <taxon>Pseudomonadati</taxon>
        <taxon>Pseudomonadota</taxon>
        <taxon>Gammaproteobacteria</taxon>
        <taxon>Alteromonadales</taxon>
        <taxon>Alteromonadaceae</taxon>
        <taxon>Alteromonas/Salinimonas group</taxon>
        <taxon>Alteromonas</taxon>
    </lineage>
</organism>
<dbReference type="AlphaFoldDB" id="A0A2S9V6A9"/>
<comment type="caution">
    <text evidence="2">The sequence shown here is derived from an EMBL/GenBank/DDBJ whole genome shotgun (WGS) entry which is preliminary data.</text>
</comment>
<keyword evidence="5" id="KW-1185">Reference proteome</keyword>
<evidence type="ECO:0000313" key="4">
    <source>
        <dbReference type="EMBL" id="PRO73953.1"/>
    </source>
</evidence>
<proteinExistence type="predicted"/>
<sequence>MAISTTSLSGLTIKRMDHLGLVSGMCRELGIAKMIDAVIPKNNEHKVTHGEAFVAMLLNGLGFHSRTLHMFADFFADKPTERLIGPGVQAKHLNDDVLGRCLDALYEADVSSLYQVMAERVVDTLGLASNAVHLDITSFHVDGEYAVDEQDSETKRIELVKGYSRDHRPELNQVILELICENQAGIPVYMQALSGNTNDQKAFAEVTRHHIQCLKAAQQCRYFVADAALYTEESITALATQNQLFISRVPMTIKDARQHVSNVTEA</sequence>
<dbReference type="InterPro" id="IPR025457">
    <property type="entry name" value="DUF4277"/>
</dbReference>
<dbReference type="PANTHER" id="PTHR34614:SF2">
    <property type="entry name" value="TRANSPOSASE IS4-LIKE DOMAIN-CONTAINING PROTEIN"/>
    <property type="match status" value="1"/>
</dbReference>
<dbReference type="EMBL" id="PVNP01000195">
    <property type="protein sequence ID" value="PRO71954.1"/>
    <property type="molecule type" value="Genomic_DNA"/>
</dbReference>
<reference evidence="2" key="1">
    <citation type="journal article" date="2018" name="Int. J. Syst. Evol. Microbiol.">
        <title>Alteromonas alba sp. nov., a marine bacterium isolated from the seawater of the West Pacific Ocean.</title>
        <authorList>
            <person name="Sun C."/>
            <person name="Wu Y.-H."/>
            <person name="Xamxidin M."/>
            <person name="Cheng H."/>
            <person name="Xu X.-W."/>
        </authorList>
    </citation>
    <scope>NUCLEOTIDE SEQUENCE [LARGE SCALE GENOMIC DNA]</scope>
    <source>
        <strain evidence="2">190</strain>
    </source>
</reference>
<evidence type="ECO:0000313" key="3">
    <source>
        <dbReference type="EMBL" id="PRO73614.1"/>
    </source>
</evidence>
<evidence type="ECO:0000259" key="1">
    <source>
        <dbReference type="Pfam" id="PF14104"/>
    </source>
</evidence>
<name>A0A2S9V6A9_9ALTE</name>
<evidence type="ECO:0000313" key="5">
    <source>
        <dbReference type="Proteomes" id="UP000238949"/>
    </source>
</evidence>
<dbReference type="OrthoDB" id="5654337at2"/>
<dbReference type="InterPro" id="IPR047654">
    <property type="entry name" value="IS1634_transpos"/>
</dbReference>
<feature type="domain" description="DUF4277" evidence="1">
    <location>
        <begin position="12"/>
        <end position="118"/>
    </location>
</feature>